<protein>
    <recommendedName>
        <fullName evidence="8">Bcr/CflA family efflux transporter</fullName>
    </recommendedName>
</protein>
<evidence type="ECO:0000256" key="3">
    <source>
        <dbReference type="ARBA" id="ARBA00022448"/>
    </source>
</evidence>
<dbReference type="NCBIfam" id="TIGR00710">
    <property type="entry name" value="efflux_Bcr_CflA"/>
    <property type="match status" value="1"/>
</dbReference>
<dbReference type="InterPro" id="IPR011701">
    <property type="entry name" value="MFS"/>
</dbReference>
<evidence type="ECO:0000259" key="9">
    <source>
        <dbReference type="PROSITE" id="PS50850"/>
    </source>
</evidence>
<reference evidence="11" key="1">
    <citation type="journal article" date="2019" name="Int. J. Syst. Evol. Microbiol.">
        <title>The Global Catalogue of Microorganisms (GCM) 10K type strain sequencing project: providing services to taxonomists for standard genome sequencing and annotation.</title>
        <authorList>
            <consortium name="The Broad Institute Genomics Platform"/>
            <consortium name="The Broad Institute Genome Sequencing Center for Infectious Disease"/>
            <person name="Wu L."/>
            <person name="Ma J."/>
        </authorList>
    </citation>
    <scope>NUCLEOTIDE SEQUENCE [LARGE SCALE GENOMIC DNA]</scope>
    <source>
        <strain evidence="11">CCUG 59858</strain>
    </source>
</reference>
<dbReference type="PROSITE" id="PS00216">
    <property type="entry name" value="SUGAR_TRANSPORT_1"/>
    <property type="match status" value="1"/>
</dbReference>
<dbReference type="CDD" id="cd17320">
    <property type="entry name" value="MFS_MdfA_MDR_like"/>
    <property type="match status" value="1"/>
</dbReference>
<dbReference type="SUPFAM" id="SSF103473">
    <property type="entry name" value="MFS general substrate transporter"/>
    <property type="match status" value="1"/>
</dbReference>
<dbReference type="EMBL" id="JBHSAB010000029">
    <property type="protein sequence ID" value="MFC3909739.1"/>
    <property type="molecule type" value="Genomic_DNA"/>
</dbReference>
<comment type="subcellular location">
    <subcellularLocation>
        <location evidence="8">Cell inner membrane</location>
        <topology evidence="8">Multi-pass membrane protein</topology>
    </subcellularLocation>
    <subcellularLocation>
        <location evidence="1">Cell membrane</location>
        <topology evidence="1">Multi-pass membrane protein</topology>
    </subcellularLocation>
</comment>
<evidence type="ECO:0000256" key="7">
    <source>
        <dbReference type="ARBA" id="ARBA00023136"/>
    </source>
</evidence>
<feature type="transmembrane region" description="Helical" evidence="8">
    <location>
        <begin position="300"/>
        <end position="325"/>
    </location>
</feature>
<comment type="caution">
    <text evidence="10">The sequence shown here is derived from an EMBL/GenBank/DDBJ whole genome shotgun (WGS) entry which is preliminary data.</text>
</comment>
<dbReference type="InterPro" id="IPR005829">
    <property type="entry name" value="Sugar_transporter_CS"/>
</dbReference>
<accession>A0ABV8CHE8</accession>
<evidence type="ECO:0000313" key="10">
    <source>
        <dbReference type="EMBL" id="MFC3909739.1"/>
    </source>
</evidence>
<keyword evidence="5 8" id="KW-0812">Transmembrane</keyword>
<evidence type="ECO:0000256" key="1">
    <source>
        <dbReference type="ARBA" id="ARBA00004651"/>
    </source>
</evidence>
<feature type="transmembrane region" description="Helical" evidence="8">
    <location>
        <begin position="364"/>
        <end position="384"/>
    </location>
</feature>
<dbReference type="Pfam" id="PF07690">
    <property type="entry name" value="MFS_1"/>
    <property type="match status" value="1"/>
</dbReference>
<feature type="transmembrane region" description="Helical" evidence="8">
    <location>
        <begin position="160"/>
        <end position="180"/>
    </location>
</feature>
<evidence type="ECO:0000256" key="4">
    <source>
        <dbReference type="ARBA" id="ARBA00022475"/>
    </source>
</evidence>
<dbReference type="PANTHER" id="PTHR23502">
    <property type="entry name" value="MAJOR FACILITATOR SUPERFAMILY"/>
    <property type="match status" value="1"/>
</dbReference>
<feature type="transmembrane region" description="Helical" evidence="8">
    <location>
        <begin position="244"/>
        <end position="267"/>
    </location>
</feature>
<evidence type="ECO:0000256" key="8">
    <source>
        <dbReference type="RuleBase" id="RU365088"/>
    </source>
</evidence>
<dbReference type="Proteomes" id="UP001595758">
    <property type="component" value="Unassembled WGS sequence"/>
</dbReference>
<keyword evidence="8" id="KW-0997">Cell inner membrane</keyword>
<evidence type="ECO:0000256" key="6">
    <source>
        <dbReference type="ARBA" id="ARBA00022989"/>
    </source>
</evidence>
<keyword evidence="7 8" id="KW-0472">Membrane</keyword>
<feature type="transmembrane region" description="Helical" evidence="8">
    <location>
        <begin position="274"/>
        <end position="294"/>
    </location>
</feature>
<dbReference type="PROSITE" id="PS50850">
    <property type="entry name" value="MFS"/>
    <property type="match status" value="1"/>
</dbReference>
<proteinExistence type="inferred from homology"/>
<keyword evidence="11" id="KW-1185">Reference proteome</keyword>
<sequence length="389" mass="43131">MGRFVIIISIFLLIVLQQLPVDIYLPSFPEMADHFDVTPRIIQSSLTVYLLGFGASPIFLGILSDRFGRRKILMACLVGYVIAGVACAITNSMLWLLVFRAIQGFASGGLQITTSAMARDITTGKSLLLLSSYMSLVWSVIPILAPAIGGYIENYLGWRGNFYFILVWAVPVFYFVARYLPETNRRCERLSVYEAFTRFNYLFHNGRFIFYVIATGLSFSLTIAFCTAAPFLFQKQLGFSEIRFGWLMFIVSGSYLLGVAGNSYLLNHFSVNRIISGGLLLTFLSALAMVYLAVMKVFTGLAVIIPVFLIVFGQGFVFPNAIGLAMDSVKQYFGLSSSVLTSCQMIIVGIVSQCIANFANTTQLPLALTMLVISVLLGMLYLLLHRVSR</sequence>
<dbReference type="PANTHER" id="PTHR23502:SF132">
    <property type="entry name" value="POLYAMINE TRANSPORTER 2-RELATED"/>
    <property type="match status" value="1"/>
</dbReference>
<dbReference type="InterPro" id="IPR020846">
    <property type="entry name" value="MFS_dom"/>
</dbReference>
<evidence type="ECO:0000256" key="2">
    <source>
        <dbReference type="ARBA" id="ARBA00006236"/>
    </source>
</evidence>
<feature type="transmembrane region" description="Helical" evidence="8">
    <location>
        <begin position="332"/>
        <end position="358"/>
    </location>
</feature>
<name>A0ABV8CHE8_9GAMM</name>
<comment type="similarity">
    <text evidence="2 8">Belongs to the major facilitator superfamily. Bcr/CmlA family.</text>
</comment>
<dbReference type="InterPro" id="IPR036259">
    <property type="entry name" value="MFS_trans_sf"/>
</dbReference>
<organism evidence="10 11">
    <name type="scientific">Legionella dresdenensis</name>
    <dbReference type="NCBI Taxonomy" id="450200"/>
    <lineage>
        <taxon>Bacteria</taxon>
        <taxon>Pseudomonadati</taxon>
        <taxon>Pseudomonadota</taxon>
        <taxon>Gammaproteobacteria</taxon>
        <taxon>Legionellales</taxon>
        <taxon>Legionellaceae</taxon>
        <taxon>Legionella</taxon>
    </lineage>
</organism>
<feature type="transmembrane region" description="Helical" evidence="8">
    <location>
        <begin position="208"/>
        <end position="232"/>
    </location>
</feature>
<comment type="caution">
    <text evidence="8">Lacks conserved residue(s) required for the propagation of feature annotation.</text>
</comment>
<feature type="transmembrane region" description="Helical" evidence="8">
    <location>
        <begin position="41"/>
        <end position="60"/>
    </location>
</feature>
<dbReference type="Gene3D" id="1.20.1720.10">
    <property type="entry name" value="Multidrug resistance protein D"/>
    <property type="match status" value="1"/>
</dbReference>
<keyword evidence="4" id="KW-1003">Cell membrane</keyword>
<feature type="transmembrane region" description="Helical" evidence="8">
    <location>
        <begin position="72"/>
        <end position="91"/>
    </location>
</feature>
<evidence type="ECO:0000256" key="5">
    <source>
        <dbReference type="ARBA" id="ARBA00022692"/>
    </source>
</evidence>
<gene>
    <name evidence="10" type="ORF">ACFORL_11725</name>
</gene>
<evidence type="ECO:0000313" key="11">
    <source>
        <dbReference type="Proteomes" id="UP001595758"/>
    </source>
</evidence>
<feature type="domain" description="Major facilitator superfamily (MFS) profile" evidence="9">
    <location>
        <begin position="6"/>
        <end position="389"/>
    </location>
</feature>
<keyword evidence="3 8" id="KW-0813">Transport</keyword>
<keyword evidence="6 8" id="KW-1133">Transmembrane helix</keyword>
<dbReference type="InterPro" id="IPR004812">
    <property type="entry name" value="Efflux_drug-R_Bcr/CmlA"/>
</dbReference>
<dbReference type="RefSeq" id="WP_382344245.1">
    <property type="nucleotide sequence ID" value="NZ_JBHSAB010000029.1"/>
</dbReference>